<sequence>MSAVKRTHKNSLGGDQATCGNVSGNPTKVAATNNIKKNHVDRALLHTDPVYCYNYVAKFVDFSDKDVQAIKSVLERLAPLGGVIVDACRALLQSILLFRHNTKPDTLFCKKPKRKLKLE</sequence>
<evidence type="ECO:0000313" key="2">
    <source>
        <dbReference type="Proteomes" id="UP000193498"/>
    </source>
</evidence>
<dbReference type="InParanoid" id="A0A1Y1VR54"/>
<name>A0A1Y1VR54_9FUNG</name>
<gene>
    <name evidence="1" type="ORF">K493DRAFT_365373</name>
</gene>
<evidence type="ECO:0000313" key="1">
    <source>
        <dbReference type="EMBL" id="ORX62524.1"/>
    </source>
</evidence>
<keyword evidence="2" id="KW-1185">Reference proteome</keyword>
<dbReference type="OrthoDB" id="10027058at2759"/>
<dbReference type="Proteomes" id="UP000193498">
    <property type="component" value="Unassembled WGS sequence"/>
</dbReference>
<organism evidence="1 2">
    <name type="scientific">Basidiobolus meristosporus CBS 931.73</name>
    <dbReference type="NCBI Taxonomy" id="1314790"/>
    <lineage>
        <taxon>Eukaryota</taxon>
        <taxon>Fungi</taxon>
        <taxon>Fungi incertae sedis</taxon>
        <taxon>Zoopagomycota</taxon>
        <taxon>Entomophthoromycotina</taxon>
        <taxon>Basidiobolomycetes</taxon>
        <taxon>Basidiobolales</taxon>
        <taxon>Basidiobolaceae</taxon>
        <taxon>Basidiobolus</taxon>
    </lineage>
</organism>
<comment type="caution">
    <text evidence="1">The sequence shown here is derived from an EMBL/GenBank/DDBJ whole genome shotgun (WGS) entry which is preliminary data.</text>
</comment>
<dbReference type="EMBL" id="MCFE01001356">
    <property type="protein sequence ID" value="ORX62524.1"/>
    <property type="molecule type" value="Genomic_DNA"/>
</dbReference>
<proteinExistence type="predicted"/>
<accession>A0A1Y1VR54</accession>
<protein>
    <submittedName>
        <fullName evidence="1">Uncharacterized protein</fullName>
    </submittedName>
</protein>
<reference evidence="1 2" key="1">
    <citation type="submission" date="2016-07" db="EMBL/GenBank/DDBJ databases">
        <title>Pervasive Adenine N6-methylation of Active Genes in Fungi.</title>
        <authorList>
            <consortium name="DOE Joint Genome Institute"/>
            <person name="Mondo S.J."/>
            <person name="Dannebaum R.O."/>
            <person name="Kuo R.C."/>
            <person name="Labutti K."/>
            <person name="Haridas S."/>
            <person name="Kuo A."/>
            <person name="Salamov A."/>
            <person name="Ahrendt S.R."/>
            <person name="Lipzen A."/>
            <person name="Sullivan W."/>
            <person name="Andreopoulos W.B."/>
            <person name="Clum A."/>
            <person name="Lindquist E."/>
            <person name="Daum C."/>
            <person name="Ramamoorthy G.K."/>
            <person name="Gryganskyi A."/>
            <person name="Culley D."/>
            <person name="Magnuson J.K."/>
            <person name="James T.Y."/>
            <person name="O'Malley M.A."/>
            <person name="Stajich J.E."/>
            <person name="Spatafora J.W."/>
            <person name="Visel A."/>
            <person name="Grigoriev I.V."/>
        </authorList>
    </citation>
    <scope>NUCLEOTIDE SEQUENCE [LARGE SCALE GENOMIC DNA]</scope>
    <source>
        <strain evidence="1 2">CBS 931.73</strain>
    </source>
</reference>
<dbReference type="AlphaFoldDB" id="A0A1Y1VR54"/>